<comment type="caution">
    <text evidence="2">The sequence shown here is derived from an EMBL/GenBank/DDBJ whole genome shotgun (WGS) entry which is preliminary data.</text>
</comment>
<evidence type="ECO:0000313" key="4">
    <source>
        <dbReference type="Proteomes" id="UP000548326"/>
    </source>
</evidence>
<accession>A0A1N6S1B6</accession>
<dbReference type="Proteomes" id="UP000541583">
    <property type="component" value="Unassembled WGS sequence"/>
</dbReference>
<dbReference type="Proteomes" id="UP000548326">
    <property type="component" value="Unassembled WGS sequence"/>
</dbReference>
<reference evidence="3 4" key="1">
    <citation type="submission" date="2020-08" db="EMBL/GenBank/DDBJ databases">
        <title>Genomic Encyclopedia of Type Strains, Phase IV (KMG-V): Genome sequencing to study the core and pangenomes of soil and plant-associated prokaryotes.</title>
        <authorList>
            <person name="Whitman W."/>
        </authorList>
    </citation>
    <scope>NUCLEOTIDE SEQUENCE [LARGE SCALE GENOMIC DNA]</scope>
    <source>
        <strain evidence="1 3">ANJLi2</strain>
        <strain evidence="2 4">MP601</strain>
    </source>
</reference>
<evidence type="ECO:0000313" key="2">
    <source>
        <dbReference type="EMBL" id="MBB6129487.1"/>
    </source>
</evidence>
<dbReference type="STRING" id="354630.SAMN05421821_102245"/>
<protein>
    <submittedName>
        <fullName evidence="2">Uncharacterized protein</fullName>
    </submittedName>
</protein>
<keyword evidence="3" id="KW-1185">Reference proteome</keyword>
<dbReference type="RefSeq" id="WP_175614048.1">
    <property type="nucleotide sequence ID" value="NZ_FTMG01000002.1"/>
</dbReference>
<dbReference type="EMBL" id="JACHCA010000009">
    <property type="protein sequence ID" value="MBB6129487.1"/>
    <property type="molecule type" value="Genomic_DNA"/>
</dbReference>
<organism evidence="2 4">
    <name type="scientific">Mucilaginibacter lappiensis</name>
    <dbReference type="NCBI Taxonomy" id="354630"/>
    <lineage>
        <taxon>Bacteria</taxon>
        <taxon>Pseudomonadati</taxon>
        <taxon>Bacteroidota</taxon>
        <taxon>Sphingobacteriia</taxon>
        <taxon>Sphingobacteriales</taxon>
        <taxon>Sphingobacteriaceae</taxon>
        <taxon>Mucilaginibacter</taxon>
    </lineage>
</organism>
<sequence>MITACDWGRTSSKERFEKNSHIIIPAEAKVLRDEYQDMGSNYAIYYTTKLPNDALDAFVISIKQSDYYSDAVSQ</sequence>
<dbReference type="EMBL" id="JACHCB010000002">
    <property type="protein sequence ID" value="MBB6108519.1"/>
    <property type="molecule type" value="Genomic_DNA"/>
</dbReference>
<dbReference type="AlphaFoldDB" id="A0A1N6S1B6"/>
<evidence type="ECO:0000313" key="3">
    <source>
        <dbReference type="Proteomes" id="UP000541583"/>
    </source>
</evidence>
<proteinExistence type="predicted"/>
<evidence type="ECO:0000313" key="1">
    <source>
        <dbReference type="EMBL" id="MBB6108519.1"/>
    </source>
</evidence>
<name>A0A1N6S1B6_9SPHI</name>
<gene>
    <name evidence="2" type="ORF">HDF22_003613</name>
    <name evidence="1" type="ORF">HDF23_001254</name>
</gene>